<dbReference type="Pfam" id="PF22191">
    <property type="entry name" value="IBR_1"/>
    <property type="match status" value="1"/>
</dbReference>
<dbReference type="InterPro" id="IPR002867">
    <property type="entry name" value="IBR_dom"/>
</dbReference>
<reference evidence="11" key="1">
    <citation type="submission" date="2013-10" db="EMBL/GenBank/DDBJ databases">
        <title>Genomic analysis of the causative agents of coccidiosis in chickens.</title>
        <authorList>
            <person name="Reid A.J."/>
            <person name="Blake D."/>
            <person name="Billington K."/>
            <person name="Browne H."/>
            <person name="Dunn M."/>
            <person name="Hung S."/>
            <person name="Kawahara F."/>
            <person name="Miranda-Saavedra D."/>
            <person name="Mourier T."/>
            <person name="Nagra H."/>
            <person name="Otto T.D."/>
            <person name="Rawlings N."/>
            <person name="Sanchez A."/>
            <person name="Sanders M."/>
            <person name="Subramaniam C."/>
            <person name="Tay Y."/>
            <person name="Dear P."/>
            <person name="Doerig C."/>
            <person name="Gruber A."/>
            <person name="Parkinson J."/>
            <person name="Shirley M."/>
            <person name="Wan K.L."/>
            <person name="Berriman M."/>
            <person name="Tomley F."/>
            <person name="Pain A."/>
        </authorList>
    </citation>
    <scope>NUCLEOTIDE SEQUENCE [LARGE SCALE GENOMIC DNA]</scope>
    <source>
        <strain evidence="11">Houghton</strain>
    </source>
</reference>
<evidence type="ECO:0000256" key="3">
    <source>
        <dbReference type="ARBA" id="ARBA00022679"/>
    </source>
</evidence>
<gene>
    <name evidence="11" type="ORF">EAH_00002050</name>
</gene>
<dbReference type="InterPro" id="IPR044066">
    <property type="entry name" value="TRIAD_supradom"/>
</dbReference>
<dbReference type="PROSITE" id="PS51873">
    <property type="entry name" value="TRIAD"/>
    <property type="match status" value="1"/>
</dbReference>
<feature type="compositionally biased region" description="Low complexity" evidence="9">
    <location>
        <begin position="472"/>
        <end position="481"/>
    </location>
</feature>
<dbReference type="Gene3D" id="1.20.120.1750">
    <property type="match status" value="1"/>
</dbReference>
<evidence type="ECO:0000259" key="10">
    <source>
        <dbReference type="PROSITE" id="PS51873"/>
    </source>
</evidence>
<dbReference type="Proteomes" id="UP000018050">
    <property type="component" value="Unassembled WGS sequence"/>
</dbReference>
<feature type="region of interest" description="Disordered" evidence="9">
    <location>
        <begin position="435"/>
        <end position="495"/>
    </location>
</feature>
<reference evidence="11" key="2">
    <citation type="submission" date="2013-10" db="EMBL/GenBank/DDBJ databases">
        <authorList>
            <person name="Aslett M."/>
        </authorList>
    </citation>
    <scope>NUCLEOTIDE SEQUENCE [LARGE SCALE GENOMIC DNA]</scope>
    <source>
        <strain evidence="11">Houghton</strain>
    </source>
</reference>
<dbReference type="GO" id="GO:0061630">
    <property type="term" value="F:ubiquitin protein ligase activity"/>
    <property type="evidence" value="ECO:0007669"/>
    <property type="project" value="UniProtKB-EC"/>
</dbReference>
<evidence type="ECO:0000256" key="5">
    <source>
        <dbReference type="ARBA" id="ARBA00022737"/>
    </source>
</evidence>
<evidence type="ECO:0000256" key="9">
    <source>
        <dbReference type="SAM" id="MobiDB-lite"/>
    </source>
</evidence>
<feature type="domain" description="RING-type" evidence="10">
    <location>
        <begin position="153"/>
        <end position="382"/>
    </location>
</feature>
<protein>
    <recommendedName>
        <fullName evidence="2">RBR-type E3 ubiquitin transferase</fullName>
        <ecNumber evidence="2">2.3.2.31</ecNumber>
    </recommendedName>
</protein>
<evidence type="ECO:0000256" key="6">
    <source>
        <dbReference type="ARBA" id="ARBA00022771"/>
    </source>
</evidence>
<dbReference type="GO" id="GO:0008270">
    <property type="term" value="F:zinc ion binding"/>
    <property type="evidence" value="ECO:0007669"/>
    <property type="project" value="UniProtKB-KW"/>
</dbReference>
<sequence length="617" mass="68978">MGVQSDDAAGEDCELDEFVFDEEELMGSTHASPKAKGLVPRYHSPESLDKRIDELIHETADLLGLNEAVVGILLRAFDWRSDALVQEWFNDSAAVLRKGRLPPELREAEKEQNTPAAVTNDHACARARPEAHGSAAGAAPSCADISNKKEAGGMFECPVTANLVPLSDTFALKCNHRFSNAAWIGYLDALVTESPQRALDARCPFPGCLELVTMDVWHFFRGPPAVARLRMFAREQFVGKHLAVAWCPSPTCEQAVELVPAAMSCSDTESSFCNLSAAEVAPVADVTCSCGARFCVLCGNEPHRPISCRVIAAWMRKNVREADSVTWISCNTQPCPKCHRPIQKDKGCMHMRCYCQHEFCWLCLGDWKQHSTRSFYRCNVYEQRGGESQQSGSNADAQHSLERYAHFFERYRAHNHGQQVAARMQSSQLQKCREVAASAGGAGMQPPPANCSPHNANDTEEDKVPNRRRSESSSPTPSGERNGTSPSSNRDAESPVGFGDFDWDFLEKGWLQVVECRRMLKWSYAFAFFAEFPETRQKHLFEFHQGQLERSLDLLQERLETFEPKAYIDRDPADLITFKMQLLDLTAVVRGFFAKICDVFEDEFVADAMHVNDRETG</sequence>
<accession>U6GLT7</accession>
<dbReference type="SMART" id="SM00647">
    <property type="entry name" value="IBR"/>
    <property type="match status" value="2"/>
</dbReference>
<dbReference type="OMA" id="HRFCMIC"/>
<comment type="catalytic activity">
    <reaction evidence="1">
        <text>[E2 ubiquitin-conjugating enzyme]-S-ubiquitinyl-L-cysteine + [acceptor protein]-L-lysine = [E2 ubiquitin-conjugating enzyme]-L-cysteine + [acceptor protein]-N(6)-ubiquitinyl-L-lysine.</text>
        <dbReference type="EC" id="2.3.2.31"/>
    </reaction>
</comment>
<dbReference type="EMBL" id="HG671043">
    <property type="protein sequence ID" value="CDI79564.1"/>
    <property type="molecule type" value="Genomic_DNA"/>
</dbReference>
<keyword evidence="12" id="KW-1185">Reference proteome</keyword>
<dbReference type="EC" id="2.3.2.31" evidence="2"/>
<keyword evidence="8" id="KW-0862">Zinc</keyword>
<evidence type="ECO:0000256" key="8">
    <source>
        <dbReference type="ARBA" id="ARBA00022833"/>
    </source>
</evidence>
<dbReference type="GeneID" id="25268275"/>
<name>U6GLT7_EIMAC</name>
<dbReference type="GO" id="GO:0016567">
    <property type="term" value="P:protein ubiquitination"/>
    <property type="evidence" value="ECO:0007669"/>
    <property type="project" value="InterPro"/>
</dbReference>
<dbReference type="InterPro" id="IPR017907">
    <property type="entry name" value="Znf_RING_CS"/>
</dbReference>
<evidence type="ECO:0000256" key="7">
    <source>
        <dbReference type="ARBA" id="ARBA00022786"/>
    </source>
</evidence>
<evidence type="ECO:0000256" key="4">
    <source>
        <dbReference type="ARBA" id="ARBA00022723"/>
    </source>
</evidence>
<organism evidence="11 12">
    <name type="scientific">Eimeria acervulina</name>
    <name type="common">Coccidian parasite</name>
    <dbReference type="NCBI Taxonomy" id="5801"/>
    <lineage>
        <taxon>Eukaryota</taxon>
        <taxon>Sar</taxon>
        <taxon>Alveolata</taxon>
        <taxon>Apicomplexa</taxon>
        <taxon>Conoidasida</taxon>
        <taxon>Coccidia</taxon>
        <taxon>Eucoccidiorida</taxon>
        <taxon>Eimeriorina</taxon>
        <taxon>Eimeriidae</taxon>
        <taxon>Eimeria</taxon>
    </lineage>
</organism>
<evidence type="ECO:0000313" key="12">
    <source>
        <dbReference type="Proteomes" id="UP000018050"/>
    </source>
</evidence>
<dbReference type="AlphaFoldDB" id="U6GLT7"/>
<evidence type="ECO:0000256" key="2">
    <source>
        <dbReference type="ARBA" id="ARBA00012251"/>
    </source>
</evidence>
<keyword evidence="3" id="KW-0808">Transferase</keyword>
<keyword evidence="4" id="KW-0479">Metal-binding</keyword>
<dbReference type="PROSITE" id="PS00518">
    <property type="entry name" value="ZF_RING_1"/>
    <property type="match status" value="1"/>
</dbReference>
<keyword evidence="6" id="KW-0863">Zinc-finger</keyword>
<feature type="compositionally biased region" description="Basic and acidic residues" evidence="9">
    <location>
        <begin position="462"/>
        <end position="471"/>
    </location>
</feature>
<dbReference type="SUPFAM" id="SSF57850">
    <property type="entry name" value="RING/U-box"/>
    <property type="match status" value="2"/>
</dbReference>
<keyword evidence="7" id="KW-0833">Ubl conjugation pathway</keyword>
<keyword evidence="5" id="KW-0677">Repeat</keyword>
<dbReference type="RefSeq" id="XP_013250387.1">
    <property type="nucleotide sequence ID" value="XM_013394933.1"/>
</dbReference>
<dbReference type="VEuPathDB" id="ToxoDB:EAH_00002050"/>
<dbReference type="PANTHER" id="PTHR11685">
    <property type="entry name" value="RBR FAMILY RING FINGER AND IBR DOMAIN-CONTAINING"/>
    <property type="match status" value="1"/>
</dbReference>
<evidence type="ECO:0000313" key="11">
    <source>
        <dbReference type="EMBL" id="CDI79564.1"/>
    </source>
</evidence>
<proteinExistence type="predicted"/>
<dbReference type="InterPro" id="IPR031127">
    <property type="entry name" value="E3_UB_ligase_RBR"/>
</dbReference>
<evidence type="ECO:0000256" key="1">
    <source>
        <dbReference type="ARBA" id="ARBA00001798"/>
    </source>
</evidence>
<dbReference type="OrthoDB" id="10009520at2759"/>
<dbReference type="Pfam" id="PF01485">
    <property type="entry name" value="IBR"/>
    <property type="match status" value="1"/>
</dbReference>